<name>A0A8J4BQB9_9CHLO</name>
<protein>
    <submittedName>
        <fullName evidence="2">Uncharacterized protein</fullName>
    </submittedName>
</protein>
<evidence type="ECO:0000313" key="2">
    <source>
        <dbReference type="EMBL" id="GIL67123.1"/>
    </source>
</evidence>
<evidence type="ECO:0000313" key="3">
    <source>
        <dbReference type="Proteomes" id="UP000747399"/>
    </source>
</evidence>
<feature type="compositionally biased region" description="Low complexity" evidence="1">
    <location>
        <begin position="154"/>
        <end position="168"/>
    </location>
</feature>
<organism evidence="2 3">
    <name type="scientific">Volvox africanus</name>
    <dbReference type="NCBI Taxonomy" id="51714"/>
    <lineage>
        <taxon>Eukaryota</taxon>
        <taxon>Viridiplantae</taxon>
        <taxon>Chlorophyta</taxon>
        <taxon>core chlorophytes</taxon>
        <taxon>Chlorophyceae</taxon>
        <taxon>CS clade</taxon>
        <taxon>Chlamydomonadales</taxon>
        <taxon>Volvocaceae</taxon>
        <taxon>Volvox</taxon>
    </lineage>
</organism>
<reference evidence="2" key="1">
    <citation type="journal article" date="2021" name="Proc. Natl. Acad. Sci. U.S.A.">
        <title>Three genomes in the algal genus Volvox reveal the fate of a haploid sex-determining region after a transition to homothallism.</title>
        <authorList>
            <person name="Yamamoto K."/>
            <person name="Hamaji T."/>
            <person name="Kawai-Toyooka H."/>
            <person name="Matsuzaki R."/>
            <person name="Takahashi F."/>
            <person name="Nishimura Y."/>
            <person name="Kawachi M."/>
            <person name="Noguchi H."/>
            <person name="Minakuchi Y."/>
            <person name="Umen J.G."/>
            <person name="Toyoda A."/>
            <person name="Nozaki H."/>
        </authorList>
    </citation>
    <scope>NUCLEOTIDE SEQUENCE</scope>
    <source>
        <strain evidence="2">NIES-3780</strain>
    </source>
</reference>
<gene>
    <name evidence="2" type="ORF">Vafri_20554</name>
</gene>
<feature type="region of interest" description="Disordered" evidence="1">
    <location>
        <begin position="87"/>
        <end position="118"/>
    </location>
</feature>
<accession>A0A8J4BQB9</accession>
<sequence>GGATEGQGDGGFMDAAPATITSQPLKPPAALAPVYIPQPVYIPISILHTPPPPPFPAWRHCHLHPHVLRPCFLAHCPRCVCVRGSQPPCSTTDTDTDNGTDTNSDNDNNNNNNNRGAIDTAPIAATATTANNANTAHTADAATAATASIDATTATTANTSASSTTSIDPTSMPTPLSLFQ</sequence>
<feature type="compositionally biased region" description="Low complexity" evidence="1">
    <location>
        <begin position="91"/>
        <end position="118"/>
    </location>
</feature>
<feature type="non-terminal residue" evidence="2">
    <location>
        <position position="180"/>
    </location>
</feature>
<evidence type="ECO:0000256" key="1">
    <source>
        <dbReference type="SAM" id="MobiDB-lite"/>
    </source>
</evidence>
<keyword evidence="3" id="KW-1185">Reference proteome</keyword>
<proteinExistence type="predicted"/>
<dbReference type="EMBL" id="BNCO01000094">
    <property type="protein sequence ID" value="GIL67123.1"/>
    <property type="molecule type" value="Genomic_DNA"/>
</dbReference>
<dbReference type="Proteomes" id="UP000747399">
    <property type="component" value="Unassembled WGS sequence"/>
</dbReference>
<feature type="compositionally biased region" description="Polar residues" evidence="1">
    <location>
        <begin position="169"/>
        <end position="180"/>
    </location>
</feature>
<dbReference type="AlphaFoldDB" id="A0A8J4BQB9"/>
<feature type="region of interest" description="Disordered" evidence="1">
    <location>
        <begin position="154"/>
        <end position="180"/>
    </location>
</feature>
<comment type="caution">
    <text evidence="2">The sequence shown here is derived from an EMBL/GenBank/DDBJ whole genome shotgun (WGS) entry which is preliminary data.</text>
</comment>